<name>A0A919G9X5_9ACTN</name>
<keyword evidence="3" id="KW-1185">Reference proteome</keyword>
<reference evidence="2" key="2">
    <citation type="submission" date="2020-09" db="EMBL/GenBank/DDBJ databases">
        <authorList>
            <person name="Sun Q."/>
            <person name="Zhou Y."/>
        </authorList>
    </citation>
    <scope>NUCLEOTIDE SEQUENCE</scope>
    <source>
        <strain evidence="2">CGMCC 4.7403</strain>
    </source>
</reference>
<feature type="compositionally biased region" description="Basic and acidic residues" evidence="1">
    <location>
        <begin position="78"/>
        <end position="89"/>
    </location>
</feature>
<evidence type="ECO:0000313" key="3">
    <source>
        <dbReference type="Proteomes" id="UP000603227"/>
    </source>
</evidence>
<dbReference type="Proteomes" id="UP000603227">
    <property type="component" value="Unassembled WGS sequence"/>
</dbReference>
<dbReference type="AlphaFoldDB" id="A0A919G9X5"/>
<protein>
    <submittedName>
        <fullName evidence="2">Uncharacterized protein</fullName>
    </submittedName>
</protein>
<evidence type="ECO:0000256" key="1">
    <source>
        <dbReference type="SAM" id="MobiDB-lite"/>
    </source>
</evidence>
<feature type="compositionally biased region" description="Basic and acidic residues" evidence="1">
    <location>
        <begin position="31"/>
        <end position="50"/>
    </location>
</feature>
<dbReference type="EMBL" id="BNAT01000001">
    <property type="protein sequence ID" value="GHH80646.1"/>
    <property type="molecule type" value="Genomic_DNA"/>
</dbReference>
<feature type="region of interest" description="Disordered" evidence="1">
    <location>
        <begin position="31"/>
        <end position="89"/>
    </location>
</feature>
<evidence type="ECO:0000313" key="2">
    <source>
        <dbReference type="EMBL" id="GHH80646.1"/>
    </source>
</evidence>
<reference evidence="2" key="1">
    <citation type="journal article" date="2014" name="Int. J. Syst. Evol. Microbiol.">
        <title>Complete genome sequence of Corynebacterium casei LMG S-19264T (=DSM 44701T), isolated from a smear-ripened cheese.</title>
        <authorList>
            <consortium name="US DOE Joint Genome Institute (JGI-PGF)"/>
            <person name="Walter F."/>
            <person name="Albersmeier A."/>
            <person name="Kalinowski J."/>
            <person name="Ruckert C."/>
        </authorList>
    </citation>
    <scope>NUCLEOTIDE SEQUENCE</scope>
    <source>
        <strain evidence="2">CGMCC 4.7403</strain>
    </source>
</reference>
<accession>A0A919G9X5</accession>
<gene>
    <name evidence="2" type="ORF">GCM10017771_00490</name>
</gene>
<sequence length="136" mass="15455">MTYYWEANKALLPAADFTQVPKVRHFIAPEHPDVHADAHQSAAADRDRARVARAVDPVRRKRAPPKRAPPRRAPPRRAPSERVSSTRDTIRLPVRACPWPGGQRAPFWLVRAVNVEGGRSPRVRADWFPMCFMSFA</sequence>
<proteinExistence type="predicted"/>
<feature type="compositionally biased region" description="Basic residues" evidence="1">
    <location>
        <begin position="59"/>
        <end position="75"/>
    </location>
</feature>
<organism evidence="2 3">
    <name type="scientific">Streptomyces capitiformicae</name>
    <dbReference type="NCBI Taxonomy" id="2014920"/>
    <lineage>
        <taxon>Bacteria</taxon>
        <taxon>Bacillati</taxon>
        <taxon>Actinomycetota</taxon>
        <taxon>Actinomycetes</taxon>
        <taxon>Kitasatosporales</taxon>
        <taxon>Streptomycetaceae</taxon>
        <taxon>Streptomyces</taxon>
    </lineage>
</organism>
<comment type="caution">
    <text evidence="2">The sequence shown here is derived from an EMBL/GenBank/DDBJ whole genome shotgun (WGS) entry which is preliminary data.</text>
</comment>